<evidence type="ECO:0000313" key="1">
    <source>
        <dbReference type="EMBL" id="KAB2610526.1"/>
    </source>
</evidence>
<proteinExistence type="predicted"/>
<evidence type="ECO:0000313" key="2">
    <source>
        <dbReference type="Proteomes" id="UP000327157"/>
    </source>
</evidence>
<reference evidence="2" key="2">
    <citation type="submission" date="2019-10" db="EMBL/GenBank/DDBJ databases">
        <title>A de novo genome assembly of a pear dwarfing rootstock.</title>
        <authorList>
            <person name="Wang F."/>
            <person name="Wang J."/>
            <person name="Li S."/>
            <person name="Zhang Y."/>
            <person name="Fang M."/>
            <person name="Ma L."/>
            <person name="Zhao Y."/>
            <person name="Jiang S."/>
        </authorList>
    </citation>
    <scope>NUCLEOTIDE SEQUENCE [LARGE SCALE GENOMIC DNA]</scope>
</reference>
<reference evidence="1 2" key="1">
    <citation type="submission" date="2019-09" db="EMBL/GenBank/DDBJ databases">
        <authorList>
            <person name="Ou C."/>
        </authorList>
    </citation>
    <scope>NUCLEOTIDE SEQUENCE [LARGE SCALE GENOMIC DNA]</scope>
    <source>
        <strain evidence="1">S2</strain>
        <tissue evidence="1">Leaf</tissue>
    </source>
</reference>
<gene>
    <name evidence="1" type="ORF">D8674_018558</name>
</gene>
<name>A0A5N5G585_9ROSA</name>
<dbReference type="EMBL" id="SMOL01000487">
    <property type="protein sequence ID" value="KAB2610526.1"/>
    <property type="molecule type" value="Genomic_DNA"/>
</dbReference>
<accession>A0A5N5G585</accession>
<keyword evidence="2" id="KW-1185">Reference proteome</keyword>
<comment type="caution">
    <text evidence="1">The sequence shown here is derived from an EMBL/GenBank/DDBJ whole genome shotgun (WGS) entry which is preliminary data.</text>
</comment>
<protein>
    <submittedName>
        <fullName evidence="1">Uncharacterized protein</fullName>
    </submittedName>
</protein>
<dbReference type="AlphaFoldDB" id="A0A5N5G585"/>
<organism evidence="1 2">
    <name type="scientific">Pyrus ussuriensis x Pyrus communis</name>
    <dbReference type="NCBI Taxonomy" id="2448454"/>
    <lineage>
        <taxon>Eukaryota</taxon>
        <taxon>Viridiplantae</taxon>
        <taxon>Streptophyta</taxon>
        <taxon>Embryophyta</taxon>
        <taxon>Tracheophyta</taxon>
        <taxon>Spermatophyta</taxon>
        <taxon>Magnoliopsida</taxon>
        <taxon>eudicotyledons</taxon>
        <taxon>Gunneridae</taxon>
        <taxon>Pentapetalae</taxon>
        <taxon>rosids</taxon>
        <taxon>fabids</taxon>
        <taxon>Rosales</taxon>
        <taxon>Rosaceae</taxon>
        <taxon>Amygdaloideae</taxon>
        <taxon>Maleae</taxon>
        <taxon>Pyrus</taxon>
    </lineage>
</organism>
<reference evidence="1 2" key="3">
    <citation type="submission" date="2019-11" db="EMBL/GenBank/DDBJ databases">
        <title>A de novo genome assembly of a pear dwarfing rootstock.</title>
        <authorList>
            <person name="Wang F."/>
            <person name="Wang J."/>
            <person name="Li S."/>
            <person name="Zhang Y."/>
            <person name="Fang M."/>
            <person name="Ma L."/>
            <person name="Zhao Y."/>
            <person name="Jiang S."/>
        </authorList>
    </citation>
    <scope>NUCLEOTIDE SEQUENCE [LARGE SCALE GENOMIC DNA]</scope>
    <source>
        <strain evidence="1">S2</strain>
        <tissue evidence="1">Leaf</tissue>
    </source>
</reference>
<sequence>MLAQHMPYTEKTSKIEYKFVNHERILFYIFIIKSSGSVARKITNLKQPERAEIKM</sequence>
<dbReference type="Proteomes" id="UP000327157">
    <property type="component" value="Chromosome 17"/>
</dbReference>